<protein>
    <submittedName>
        <fullName evidence="2">Uncharacterized protein</fullName>
    </submittedName>
</protein>
<dbReference type="Proteomes" id="UP000265366">
    <property type="component" value="Unassembled WGS sequence"/>
</dbReference>
<feature type="transmembrane region" description="Helical" evidence="1">
    <location>
        <begin position="21"/>
        <end position="42"/>
    </location>
</feature>
<dbReference type="EMBL" id="QXFM01000025">
    <property type="protein sequence ID" value="RIV91182.1"/>
    <property type="molecule type" value="Genomic_DNA"/>
</dbReference>
<keyword evidence="3" id="KW-1185">Reference proteome</keyword>
<evidence type="ECO:0000313" key="2">
    <source>
        <dbReference type="EMBL" id="RIV91182.1"/>
    </source>
</evidence>
<dbReference type="AlphaFoldDB" id="A0A3A1PBN3"/>
<evidence type="ECO:0000256" key="1">
    <source>
        <dbReference type="SAM" id="Phobius"/>
    </source>
</evidence>
<keyword evidence="1" id="KW-0812">Transmembrane</keyword>
<sequence>MTCSQTSQCILTTVGCFIYDFQTLLTGIVAIGVAIVAGIPVWKQLKDTNLQTRISHRETLATLMRDALARFGKVETAMREPLSMADRLTFYPDGEPMEIDAEGAHQLEQAFHGVLDWYLVILADTEHADIEARKLELRSAIEKLVSTLSDAHWADHNSQQDEDHNFSNEEWAEIEARCAAAKIEASSRVSKVSKAYRALTDAHEAWVLSLRCQIAKLDRKIVSA</sequence>
<accession>A0A3A1PBN3</accession>
<organism evidence="2 3">
    <name type="scientific">Aurantiacibacter xanthus</name>
    <dbReference type="NCBI Taxonomy" id="1784712"/>
    <lineage>
        <taxon>Bacteria</taxon>
        <taxon>Pseudomonadati</taxon>
        <taxon>Pseudomonadota</taxon>
        <taxon>Alphaproteobacteria</taxon>
        <taxon>Sphingomonadales</taxon>
        <taxon>Erythrobacteraceae</taxon>
        <taxon>Aurantiacibacter</taxon>
    </lineage>
</organism>
<comment type="caution">
    <text evidence="2">The sequence shown here is derived from an EMBL/GenBank/DDBJ whole genome shotgun (WGS) entry which is preliminary data.</text>
</comment>
<proteinExistence type="predicted"/>
<keyword evidence="1" id="KW-0472">Membrane</keyword>
<evidence type="ECO:0000313" key="3">
    <source>
        <dbReference type="Proteomes" id="UP000265366"/>
    </source>
</evidence>
<gene>
    <name evidence="2" type="ORF">D2V17_03325</name>
</gene>
<dbReference type="RefSeq" id="WP_119591717.1">
    <property type="nucleotide sequence ID" value="NZ_QXFM01000025.1"/>
</dbReference>
<keyword evidence="1" id="KW-1133">Transmembrane helix</keyword>
<dbReference type="OrthoDB" id="7575914at2"/>
<name>A0A3A1PBN3_9SPHN</name>
<reference evidence="2 3" key="1">
    <citation type="submission" date="2018-08" db="EMBL/GenBank/DDBJ databases">
        <title>Erythrobacter zhengii sp.nov., a bacterium isolated from deep-sea sediment.</title>
        <authorList>
            <person name="Fang C."/>
            <person name="Wu Y.-H."/>
            <person name="Sun C."/>
            <person name="Wang H."/>
            <person name="Cheng H."/>
            <person name="Meng F.-X."/>
            <person name="Wang C.-S."/>
            <person name="Xu X.-W."/>
        </authorList>
    </citation>
    <scope>NUCLEOTIDE SEQUENCE [LARGE SCALE GENOMIC DNA]</scope>
    <source>
        <strain evidence="2 3">CCTCC AB 2015396</strain>
    </source>
</reference>